<dbReference type="Gene3D" id="3.40.50.1110">
    <property type="entry name" value="SGNH hydrolase"/>
    <property type="match status" value="1"/>
</dbReference>
<dbReference type="AlphaFoldDB" id="A0A7G1Q922"/>
<dbReference type="Pfam" id="PF13472">
    <property type="entry name" value="Lipase_GDSL_2"/>
    <property type="match status" value="1"/>
</dbReference>
<reference evidence="2 3" key="1">
    <citation type="submission" date="2020-03" db="EMBL/GenBank/DDBJ databases">
        <authorList>
            <person name="Picone N."/>
        </authorList>
    </citation>
    <scope>NUCLEOTIDE SEQUENCE [LARGE SCALE GENOMIC DNA]</scope>
    <source>
        <strain evidence="2">NSCAC1</strain>
    </source>
</reference>
<dbReference type="GO" id="GO:0106435">
    <property type="term" value="F:carboxylesterase activity"/>
    <property type="evidence" value="ECO:0007669"/>
    <property type="project" value="UniProtKB-EC"/>
</dbReference>
<keyword evidence="3" id="KW-1185">Reference proteome</keyword>
<dbReference type="GO" id="GO:0006629">
    <property type="term" value="P:lipid metabolic process"/>
    <property type="evidence" value="ECO:0007669"/>
    <property type="project" value="InterPro"/>
</dbReference>
<organism evidence="2 3">
    <name type="scientific">Candidatus Nitrosacidococcus tergens</name>
    <dbReference type="NCBI Taxonomy" id="553981"/>
    <lineage>
        <taxon>Bacteria</taxon>
        <taxon>Pseudomonadati</taxon>
        <taxon>Pseudomonadota</taxon>
        <taxon>Gammaproteobacteria</taxon>
        <taxon>Chromatiales</taxon>
        <taxon>Chromatiaceae</taxon>
        <taxon>Candidatus Nitrosacidococcus</taxon>
    </lineage>
</organism>
<protein>
    <submittedName>
        <fullName evidence="2">Esterase TesA</fullName>
        <ecNumber evidence="2">3.1.1.1</ecNumber>
    </submittedName>
</protein>
<dbReference type="PANTHER" id="PTHR30383">
    <property type="entry name" value="THIOESTERASE 1/PROTEASE 1/LYSOPHOSPHOLIPASE L1"/>
    <property type="match status" value="1"/>
</dbReference>
<dbReference type="PROSITE" id="PS01098">
    <property type="entry name" value="LIPASE_GDSL_SER"/>
    <property type="match status" value="1"/>
</dbReference>
<dbReference type="Proteomes" id="UP000516072">
    <property type="component" value="Chromosome"/>
</dbReference>
<feature type="domain" description="SGNH hydrolase-type esterase" evidence="1">
    <location>
        <begin position="22"/>
        <end position="180"/>
    </location>
</feature>
<dbReference type="PANTHER" id="PTHR30383:SF24">
    <property type="entry name" value="THIOESTERASE 1_PROTEASE 1_LYSOPHOSPHOLIPASE L1"/>
    <property type="match status" value="1"/>
</dbReference>
<dbReference type="InterPro" id="IPR036514">
    <property type="entry name" value="SGNH_hydro_sf"/>
</dbReference>
<dbReference type="RefSeq" id="WP_232085968.1">
    <property type="nucleotide sequence ID" value="NZ_LR778175.1"/>
</dbReference>
<evidence type="ECO:0000313" key="2">
    <source>
        <dbReference type="EMBL" id="CAB1275084.1"/>
    </source>
</evidence>
<dbReference type="KEGG" id="ntg:NSCAC_0490"/>
<dbReference type="InterPro" id="IPR013830">
    <property type="entry name" value="SGNH_hydro"/>
</dbReference>
<evidence type="ECO:0000259" key="1">
    <source>
        <dbReference type="Pfam" id="PF13472"/>
    </source>
</evidence>
<gene>
    <name evidence="2" type="primary">tesA</name>
    <name evidence="2" type="ORF">NSCAC_0490</name>
</gene>
<dbReference type="SUPFAM" id="SSF52266">
    <property type="entry name" value="SGNH hydrolase"/>
    <property type="match status" value="1"/>
</dbReference>
<evidence type="ECO:0000313" key="3">
    <source>
        <dbReference type="Proteomes" id="UP000516072"/>
    </source>
</evidence>
<accession>A0A7G1Q922</accession>
<sequence>MIAILLLQPIAIHAQVQPVILVLGDSLSAGYGINLDQGWVTQLQKRLQNEGYSHQVVNASVSGETTRGALTRVNDLLEKYQPKIIIIELGGNDGLRGISLKEVKENFSRIIEQSKKQNIQVLLVKMRIPPNYGPKYTEAFEALFPKLEKEYDISLAPFILKDIAIHPELIQEDGIHPKVEAQGIMLNNVWPALVPLLKNS</sequence>
<name>A0A7G1Q922_9GAMM</name>
<dbReference type="CDD" id="cd01822">
    <property type="entry name" value="Lysophospholipase_L1_like"/>
    <property type="match status" value="1"/>
</dbReference>
<proteinExistence type="predicted"/>
<dbReference type="InterPro" id="IPR008265">
    <property type="entry name" value="Lipase_GDSL_AS"/>
</dbReference>
<dbReference type="EMBL" id="LR778175">
    <property type="protein sequence ID" value="CAB1275084.1"/>
    <property type="molecule type" value="Genomic_DNA"/>
</dbReference>
<dbReference type="GO" id="GO:0004622">
    <property type="term" value="F:phosphatidylcholine lysophospholipase activity"/>
    <property type="evidence" value="ECO:0007669"/>
    <property type="project" value="TreeGrafter"/>
</dbReference>
<dbReference type="InterPro" id="IPR051532">
    <property type="entry name" value="Ester_Hydrolysis_Enzymes"/>
</dbReference>
<dbReference type="EC" id="3.1.1.1" evidence="2"/>
<keyword evidence="2" id="KW-0378">Hydrolase</keyword>